<dbReference type="EMBL" id="AGUE01000032">
    <property type="protein sequence ID" value="EHL02203.1"/>
    <property type="molecule type" value="Genomic_DNA"/>
</dbReference>
<dbReference type="SUPFAM" id="SSF55729">
    <property type="entry name" value="Acyl-CoA N-acyltransferases (Nat)"/>
    <property type="match status" value="1"/>
</dbReference>
<comment type="caution">
    <text evidence="2">The sequence shown here is derived from an EMBL/GenBank/DDBJ whole genome shotgun (WGS) entry which is preliminary data.</text>
</comment>
<accession>H0EH62</accession>
<reference evidence="2 3" key="1">
    <citation type="journal article" date="2012" name="Eukaryot. Cell">
        <title>Genome sequence of the fungus Glarea lozoyensis: the first genome sequence of a species from the Helotiaceae family.</title>
        <authorList>
            <person name="Youssar L."/>
            <person name="Gruening B.A."/>
            <person name="Erxleben A."/>
            <person name="Guenther S."/>
            <person name="Huettel W."/>
        </authorList>
    </citation>
    <scope>NUCLEOTIDE SEQUENCE [LARGE SCALE GENOMIC DNA]</scope>
    <source>
        <strain evidence="3">ATCC 74030 / MF5533</strain>
    </source>
</reference>
<protein>
    <recommendedName>
        <fullName evidence="1">N-acetyltransferase domain-containing protein</fullName>
    </recommendedName>
</protein>
<keyword evidence="3" id="KW-1185">Reference proteome</keyword>
<evidence type="ECO:0000259" key="1">
    <source>
        <dbReference type="Pfam" id="PF00583"/>
    </source>
</evidence>
<organism evidence="2 3">
    <name type="scientific">Glarea lozoyensis (strain ATCC 74030 / MF5533)</name>
    <dbReference type="NCBI Taxonomy" id="1104152"/>
    <lineage>
        <taxon>Eukaryota</taxon>
        <taxon>Fungi</taxon>
        <taxon>Dikarya</taxon>
        <taxon>Ascomycota</taxon>
        <taxon>Pezizomycotina</taxon>
        <taxon>Leotiomycetes</taxon>
        <taxon>Helotiales</taxon>
        <taxon>Helotiaceae</taxon>
        <taxon>Glarea</taxon>
    </lineage>
</organism>
<dbReference type="Pfam" id="PF00583">
    <property type="entry name" value="Acetyltransf_1"/>
    <property type="match status" value="1"/>
</dbReference>
<dbReference type="AlphaFoldDB" id="H0EH62"/>
<dbReference type="InParanoid" id="H0EH62"/>
<dbReference type="Proteomes" id="UP000005446">
    <property type="component" value="Unassembled WGS sequence"/>
</dbReference>
<name>H0EH62_GLAL7</name>
<dbReference type="OrthoDB" id="9975416at2759"/>
<dbReference type="Gene3D" id="3.40.630.30">
    <property type="match status" value="1"/>
</dbReference>
<evidence type="ECO:0000313" key="2">
    <source>
        <dbReference type="EMBL" id="EHL02203.1"/>
    </source>
</evidence>
<proteinExistence type="predicted"/>
<dbReference type="CDD" id="cd04301">
    <property type="entry name" value="NAT_SF"/>
    <property type="match status" value="1"/>
</dbReference>
<dbReference type="InterPro" id="IPR000182">
    <property type="entry name" value="GNAT_dom"/>
</dbReference>
<feature type="domain" description="N-acetyltransferase" evidence="1">
    <location>
        <begin position="37"/>
        <end position="81"/>
    </location>
</feature>
<gene>
    <name evidence="2" type="ORF">M7I_1797</name>
</gene>
<evidence type="ECO:0000313" key="3">
    <source>
        <dbReference type="Proteomes" id="UP000005446"/>
    </source>
</evidence>
<sequence>MQYIVAVSPSDASQIYGFAQLTSGSSEPCIDVDPEKYPEPVELQRLYVGVEFAGKGVGKGLAREIERMAREMGRKTLWLGVCGITQPIVIRHTKSSSLCIMQRASHDA</sequence>
<dbReference type="HOGENOM" id="CLU_2197254_0_0_1"/>
<dbReference type="GO" id="GO:0016747">
    <property type="term" value="F:acyltransferase activity, transferring groups other than amino-acyl groups"/>
    <property type="evidence" value="ECO:0007669"/>
    <property type="project" value="InterPro"/>
</dbReference>
<dbReference type="InterPro" id="IPR016181">
    <property type="entry name" value="Acyl_CoA_acyltransferase"/>
</dbReference>